<organism evidence="3 4">
    <name type="scientific">Sediminibacterium ginsengisoli</name>
    <dbReference type="NCBI Taxonomy" id="413434"/>
    <lineage>
        <taxon>Bacteria</taxon>
        <taxon>Pseudomonadati</taxon>
        <taxon>Bacteroidota</taxon>
        <taxon>Chitinophagia</taxon>
        <taxon>Chitinophagales</taxon>
        <taxon>Chitinophagaceae</taxon>
        <taxon>Sediminibacterium</taxon>
    </lineage>
</organism>
<keyword evidence="4" id="KW-1185">Reference proteome</keyword>
<evidence type="ECO:0000313" key="3">
    <source>
        <dbReference type="EMBL" id="SJZ74954.1"/>
    </source>
</evidence>
<dbReference type="InterPro" id="IPR023393">
    <property type="entry name" value="START-like_dom_sf"/>
</dbReference>
<dbReference type="RefSeq" id="WP_078831104.1">
    <property type="nucleotide sequence ID" value="NZ_FUWH01000004.1"/>
</dbReference>
<gene>
    <name evidence="3" type="ORF">SAMN04488132_104121</name>
</gene>
<dbReference type="AlphaFoldDB" id="A0A1T4N6W8"/>
<name>A0A1T4N6W8_9BACT</name>
<evidence type="ECO:0000259" key="2">
    <source>
        <dbReference type="Pfam" id="PF08327"/>
    </source>
</evidence>
<evidence type="ECO:0000256" key="1">
    <source>
        <dbReference type="ARBA" id="ARBA00006817"/>
    </source>
</evidence>
<accession>A0A1T4N6W8</accession>
<proteinExistence type="inferred from homology"/>
<evidence type="ECO:0000313" key="4">
    <source>
        <dbReference type="Proteomes" id="UP000190888"/>
    </source>
</evidence>
<feature type="domain" description="Activator of Hsp90 ATPase homologue 1/2-like C-terminal" evidence="2">
    <location>
        <begin position="11"/>
        <end position="139"/>
    </location>
</feature>
<dbReference type="STRING" id="413434.SAMN04488132_104121"/>
<dbReference type="SUPFAM" id="SSF55961">
    <property type="entry name" value="Bet v1-like"/>
    <property type="match status" value="1"/>
</dbReference>
<sequence>MNPLIVEREYNAPIAKVWSAITDHKEMKAWYFELDEFRAEPGFVFHFYGENEGRSFKHICTVLEADAPHKLSYSWTYEGYEGYSVVSFELTELPGNRTAVRLTHTGLESFPQDNADFARTNFEAGWNAIIGKSLPQYVENQ</sequence>
<dbReference type="EMBL" id="FUWH01000004">
    <property type="protein sequence ID" value="SJZ74954.1"/>
    <property type="molecule type" value="Genomic_DNA"/>
</dbReference>
<dbReference type="CDD" id="cd07814">
    <property type="entry name" value="SRPBCC_CalC_Aha1-like"/>
    <property type="match status" value="1"/>
</dbReference>
<dbReference type="Pfam" id="PF08327">
    <property type="entry name" value="AHSA1"/>
    <property type="match status" value="1"/>
</dbReference>
<comment type="similarity">
    <text evidence="1">Belongs to the AHA1 family.</text>
</comment>
<dbReference type="InterPro" id="IPR013538">
    <property type="entry name" value="ASHA1/2-like_C"/>
</dbReference>
<dbReference type="OrthoDB" id="2355173at2"/>
<dbReference type="Gene3D" id="3.30.530.20">
    <property type="match status" value="1"/>
</dbReference>
<dbReference type="Proteomes" id="UP000190888">
    <property type="component" value="Unassembled WGS sequence"/>
</dbReference>
<reference evidence="3 4" key="1">
    <citation type="submission" date="2017-02" db="EMBL/GenBank/DDBJ databases">
        <authorList>
            <person name="Peterson S.W."/>
        </authorList>
    </citation>
    <scope>NUCLEOTIDE SEQUENCE [LARGE SCALE GENOMIC DNA]</scope>
    <source>
        <strain evidence="3 4">DSM 22335</strain>
    </source>
</reference>
<protein>
    <submittedName>
        <fullName evidence="3">Uncharacterized conserved protein YndB, AHSA1/START domain</fullName>
    </submittedName>
</protein>